<keyword evidence="7" id="KW-0934">Plastid</keyword>
<dbReference type="GO" id="GO:0008146">
    <property type="term" value="F:sulfotransferase activity"/>
    <property type="evidence" value="ECO:0007669"/>
    <property type="project" value="TreeGrafter"/>
</dbReference>
<dbReference type="InterPro" id="IPR036873">
    <property type="entry name" value="Rhodanese-like_dom_sf"/>
</dbReference>
<dbReference type="InterPro" id="IPR000594">
    <property type="entry name" value="ThiF_NAD_FAD-bd"/>
</dbReference>
<feature type="transmembrane region" description="Helical" evidence="5">
    <location>
        <begin position="41"/>
        <end position="67"/>
    </location>
</feature>
<evidence type="ECO:0000256" key="3">
    <source>
        <dbReference type="ARBA" id="ARBA00022840"/>
    </source>
</evidence>
<dbReference type="PANTHER" id="PTHR10953">
    <property type="entry name" value="UBIQUITIN-ACTIVATING ENZYME E1"/>
    <property type="match status" value="1"/>
</dbReference>
<feature type="domain" description="Rhodanese" evidence="6">
    <location>
        <begin position="284"/>
        <end position="358"/>
    </location>
</feature>
<keyword evidence="1" id="KW-0808">Transferase</keyword>
<dbReference type="Pfam" id="PF00581">
    <property type="entry name" value="Rhodanese"/>
    <property type="match status" value="1"/>
</dbReference>
<reference evidence="7" key="2">
    <citation type="submission" date="2019-04" db="EMBL/GenBank/DDBJ databases">
        <authorList>
            <person name="Pasella M."/>
        </authorList>
    </citation>
    <scope>NUCLEOTIDE SEQUENCE</scope>
    <source>
        <strain evidence="7">HV05337</strain>
    </source>
</reference>
<dbReference type="InterPro" id="IPR001763">
    <property type="entry name" value="Rhodanese-like_dom"/>
</dbReference>
<dbReference type="GO" id="GO:0005524">
    <property type="term" value="F:ATP binding"/>
    <property type="evidence" value="ECO:0007669"/>
    <property type="project" value="UniProtKB-KW"/>
</dbReference>
<keyword evidence="2" id="KW-0547">Nucleotide-binding</keyword>
<dbReference type="Gene3D" id="3.40.250.10">
    <property type="entry name" value="Rhodanese-like domain"/>
    <property type="match status" value="1"/>
</dbReference>
<geneLocation type="plastid" evidence="7"/>
<evidence type="ECO:0000259" key="6">
    <source>
        <dbReference type="PROSITE" id="PS50206"/>
    </source>
</evidence>
<keyword evidence="5" id="KW-1133">Transmembrane helix</keyword>
<dbReference type="InterPro" id="IPR035985">
    <property type="entry name" value="Ubiquitin-activating_enz"/>
</dbReference>
<gene>
    <name evidence="7" type="primary">moeB</name>
</gene>
<dbReference type="SMART" id="SM00450">
    <property type="entry name" value="RHOD"/>
    <property type="match status" value="1"/>
</dbReference>
<dbReference type="SUPFAM" id="SSF69572">
    <property type="entry name" value="Activating enzymes of the ubiquitin-like proteins"/>
    <property type="match status" value="1"/>
</dbReference>
<evidence type="ECO:0000313" key="7">
    <source>
        <dbReference type="EMBL" id="QCI07328.1"/>
    </source>
</evidence>
<dbReference type="InterPro" id="IPR045886">
    <property type="entry name" value="ThiF/MoeB/HesA"/>
</dbReference>
<dbReference type="GO" id="GO:0004792">
    <property type="term" value="F:thiosulfate-cyanide sulfurtransferase activity"/>
    <property type="evidence" value="ECO:0007669"/>
    <property type="project" value="TreeGrafter"/>
</dbReference>
<accession>A0A4D6WXL2</accession>
<evidence type="ECO:0000256" key="5">
    <source>
        <dbReference type="SAM" id="Phobius"/>
    </source>
</evidence>
<evidence type="ECO:0000256" key="4">
    <source>
        <dbReference type="ARBA" id="ARBA00072792"/>
    </source>
</evidence>
<dbReference type="CDD" id="cd00757">
    <property type="entry name" value="ThiF_MoeB_HesA_family"/>
    <property type="match status" value="1"/>
</dbReference>
<protein>
    <recommendedName>
        <fullName evidence="4">Probable molybdopterin-synthase adenylyltransferase</fullName>
    </recommendedName>
</protein>
<dbReference type="Gene3D" id="3.40.50.720">
    <property type="entry name" value="NAD(P)-binding Rossmann-like Domain"/>
    <property type="match status" value="1"/>
</dbReference>
<organism evidence="7">
    <name type="scientific">Leiomenia cribrosa</name>
    <dbReference type="NCBI Taxonomy" id="217483"/>
    <lineage>
        <taxon>Eukaryota</taxon>
        <taxon>Rhodophyta</taxon>
        <taxon>Florideophyceae</taxon>
        <taxon>Rhodymeniophycidae</taxon>
        <taxon>Gigartinales</taxon>
        <taxon>Kallymeniaceae</taxon>
        <taxon>Leiomenia</taxon>
    </lineage>
</organism>
<dbReference type="PANTHER" id="PTHR10953:SF102">
    <property type="entry name" value="ADENYLYLTRANSFERASE AND SULFURTRANSFERASE MOCS3"/>
    <property type="match status" value="1"/>
</dbReference>
<sequence>MLNPFLNNDILSKEEYRRYAKHLILEEISINGQKRIKKAKILCIGAGGLGCPALLYLAATGINYLGIIDSDKVSKSNLHRQILYNATDINNLKTISAKQAIHNINPSCNVNIYSEILTIENAYERIKKYDIIIDASDNFKTRYIIDLTCYKLHKIHIYGAIEKFEGQITVFNYKNGPKYSDIYPKNLQLDNKKCSNIGVLGMLTGIIGILQATEVIKIITGIGEILSGKILIYNALNMSFKKITIYPVKNNIEFSLNNLIKRTNIISEKELKQKIINNECIEMIDVRQKFEYCEKHIVKSINIPLKEIKYRHNLNYIMRVSESKIIILYCSNNSRSIIASNILNNYSIKHLRLYNGFISW</sequence>
<dbReference type="FunFam" id="3.40.50.720:FF:000033">
    <property type="entry name" value="Adenylyltransferase and sulfurtransferase MOCS3"/>
    <property type="match status" value="1"/>
</dbReference>
<dbReference type="EMBL" id="MK814681">
    <property type="protein sequence ID" value="QCI07328.1"/>
    <property type="molecule type" value="Genomic_DNA"/>
</dbReference>
<proteinExistence type="predicted"/>
<keyword evidence="5" id="KW-0812">Transmembrane</keyword>
<dbReference type="PROSITE" id="PS50206">
    <property type="entry name" value="RHODANESE_3"/>
    <property type="match status" value="1"/>
</dbReference>
<dbReference type="GO" id="GO:0008641">
    <property type="term" value="F:ubiquitin-like modifier activating enzyme activity"/>
    <property type="evidence" value="ECO:0007669"/>
    <property type="project" value="InterPro"/>
</dbReference>
<dbReference type="CDD" id="cd00158">
    <property type="entry name" value="RHOD"/>
    <property type="match status" value="1"/>
</dbReference>
<reference evidence="7" key="1">
    <citation type="journal article" date="2019" name="Mol. Phylogenet. Evol.">
        <title>Morphological evolution and classification of the red algal order Ceramiales inferred using plastid phylogenomics.</title>
        <authorList>
            <person name="Diaz-Tapia P."/>
            <person name="Pasella M.M."/>
            <person name="Verbruggen H."/>
            <person name="Maggs C.A."/>
        </authorList>
    </citation>
    <scope>NUCLEOTIDE SEQUENCE</scope>
    <source>
        <strain evidence="7">HV05337</strain>
    </source>
</reference>
<dbReference type="GO" id="GO:0016779">
    <property type="term" value="F:nucleotidyltransferase activity"/>
    <property type="evidence" value="ECO:0007669"/>
    <property type="project" value="TreeGrafter"/>
</dbReference>
<keyword evidence="3" id="KW-0067">ATP-binding</keyword>
<dbReference type="AlphaFoldDB" id="A0A4D6WXL2"/>
<name>A0A4D6WXL2_9FLOR</name>
<evidence type="ECO:0000256" key="2">
    <source>
        <dbReference type="ARBA" id="ARBA00022741"/>
    </source>
</evidence>
<evidence type="ECO:0000256" key="1">
    <source>
        <dbReference type="ARBA" id="ARBA00022679"/>
    </source>
</evidence>
<dbReference type="Pfam" id="PF00899">
    <property type="entry name" value="ThiF"/>
    <property type="match status" value="1"/>
</dbReference>
<dbReference type="GO" id="GO:0005829">
    <property type="term" value="C:cytosol"/>
    <property type="evidence" value="ECO:0007669"/>
    <property type="project" value="TreeGrafter"/>
</dbReference>
<keyword evidence="5" id="KW-0472">Membrane</keyword>